<accession>A0A1G9WCI3</accession>
<comment type="pathway">
    <text evidence="4 17">Amino-acid biosynthesis; L-valine biosynthesis; L-valine from pyruvate: step 4/4.</text>
</comment>
<evidence type="ECO:0000256" key="10">
    <source>
        <dbReference type="ARBA" id="ARBA00022898"/>
    </source>
</evidence>
<evidence type="ECO:0000256" key="1">
    <source>
        <dbReference type="ARBA" id="ARBA00001933"/>
    </source>
</evidence>
<dbReference type="InterPro" id="IPR036038">
    <property type="entry name" value="Aminotransferase-like"/>
</dbReference>
<comment type="cofactor">
    <cofactor evidence="1 16">
        <name>pyridoxal 5'-phosphate</name>
        <dbReference type="ChEBI" id="CHEBI:597326"/>
    </cofactor>
</comment>
<dbReference type="InterPro" id="IPR018300">
    <property type="entry name" value="Aminotrans_IV_CS"/>
</dbReference>
<evidence type="ECO:0000256" key="8">
    <source>
        <dbReference type="ARBA" id="ARBA00022605"/>
    </source>
</evidence>
<dbReference type="GO" id="GO:0009097">
    <property type="term" value="P:isoleucine biosynthetic process"/>
    <property type="evidence" value="ECO:0007669"/>
    <property type="project" value="UniProtKB-UniPathway"/>
</dbReference>
<evidence type="ECO:0000313" key="19">
    <source>
        <dbReference type="Proteomes" id="UP000199759"/>
    </source>
</evidence>
<dbReference type="Proteomes" id="UP000199759">
    <property type="component" value="Unassembled WGS sequence"/>
</dbReference>
<keyword evidence="8 17" id="KW-0028">Amino-acid biosynthesis</keyword>
<evidence type="ECO:0000256" key="12">
    <source>
        <dbReference type="ARBA" id="ARBA00048212"/>
    </source>
</evidence>
<dbReference type="GO" id="GO:0009098">
    <property type="term" value="P:L-leucine biosynthetic process"/>
    <property type="evidence" value="ECO:0007669"/>
    <property type="project" value="UniProtKB-UniPathway"/>
</dbReference>
<dbReference type="Gene3D" id="3.30.470.10">
    <property type="match status" value="1"/>
</dbReference>
<dbReference type="GO" id="GO:0052656">
    <property type="term" value="F:L-isoleucine-2-oxoglutarate transaminase activity"/>
    <property type="evidence" value="ECO:0007669"/>
    <property type="project" value="RHEA"/>
</dbReference>
<evidence type="ECO:0000256" key="9">
    <source>
        <dbReference type="ARBA" id="ARBA00022679"/>
    </source>
</evidence>
<dbReference type="PROSITE" id="PS00770">
    <property type="entry name" value="AA_TRANSFER_CLASS_4"/>
    <property type="match status" value="1"/>
</dbReference>
<dbReference type="RefSeq" id="WP_091771789.1">
    <property type="nucleotide sequence ID" value="NZ_FNHG01000024.1"/>
</dbReference>
<dbReference type="GO" id="GO:0005829">
    <property type="term" value="C:cytosol"/>
    <property type="evidence" value="ECO:0007669"/>
    <property type="project" value="TreeGrafter"/>
</dbReference>
<protein>
    <recommendedName>
        <fullName evidence="17">Branched-chain-amino-acid aminotransferase</fullName>
        <shortName evidence="17">BCAT</shortName>
        <ecNumber evidence="17">2.6.1.42</ecNumber>
    </recommendedName>
</protein>
<reference evidence="18 19" key="1">
    <citation type="submission" date="2016-10" db="EMBL/GenBank/DDBJ databases">
        <authorList>
            <person name="de Groot N.N."/>
        </authorList>
    </citation>
    <scope>NUCLEOTIDE SEQUENCE [LARGE SCALE GENOMIC DNA]</scope>
    <source>
        <strain evidence="18 19">DSM 16077</strain>
    </source>
</reference>
<dbReference type="UniPathway" id="UPA00049">
    <property type="reaction ID" value="UER00062"/>
</dbReference>
<evidence type="ECO:0000256" key="6">
    <source>
        <dbReference type="ARBA" id="ARBA00009320"/>
    </source>
</evidence>
<dbReference type="InterPro" id="IPR043131">
    <property type="entry name" value="BCAT-like_N"/>
</dbReference>
<dbReference type="InterPro" id="IPR050571">
    <property type="entry name" value="Class-IV_PLP-Dep_Aminotrnsfr"/>
</dbReference>
<dbReference type="GO" id="GO:0052655">
    <property type="term" value="F:L-valine-2-oxoglutarate transaminase activity"/>
    <property type="evidence" value="ECO:0007669"/>
    <property type="project" value="RHEA"/>
</dbReference>
<dbReference type="NCBIfam" id="TIGR01122">
    <property type="entry name" value="ilvE_I"/>
    <property type="match status" value="1"/>
</dbReference>
<evidence type="ECO:0000256" key="16">
    <source>
        <dbReference type="RuleBase" id="RU004516"/>
    </source>
</evidence>
<keyword evidence="7 17" id="KW-0032">Aminotransferase</keyword>
<dbReference type="Gene3D" id="3.20.10.10">
    <property type="entry name" value="D-amino Acid Aminotransferase, subunit A, domain 2"/>
    <property type="match status" value="1"/>
</dbReference>
<dbReference type="GO" id="GO:0052654">
    <property type="term" value="F:L-leucine-2-oxoglutarate transaminase activity"/>
    <property type="evidence" value="ECO:0007669"/>
    <property type="project" value="RHEA"/>
</dbReference>
<keyword evidence="9 17" id="KW-0808">Transferase</keyword>
<keyword evidence="10 16" id="KW-0663">Pyridoxal phosphate</keyword>
<dbReference type="GO" id="GO:0009099">
    <property type="term" value="P:L-valine biosynthetic process"/>
    <property type="evidence" value="ECO:0007669"/>
    <property type="project" value="UniProtKB-UniPathway"/>
</dbReference>
<comment type="function">
    <text evidence="2 17">Acts on leucine, isoleucine and valine.</text>
</comment>
<evidence type="ECO:0000313" key="18">
    <source>
        <dbReference type="EMBL" id="SDM82232.1"/>
    </source>
</evidence>
<dbReference type="GO" id="GO:0006532">
    <property type="term" value="P:aspartate biosynthetic process"/>
    <property type="evidence" value="ECO:0007669"/>
    <property type="project" value="TreeGrafter"/>
</dbReference>
<evidence type="ECO:0000256" key="4">
    <source>
        <dbReference type="ARBA" id="ARBA00004931"/>
    </source>
</evidence>
<evidence type="ECO:0000256" key="3">
    <source>
        <dbReference type="ARBA" id="ARBA00004824"/>
    </source>
</evidence>
<dbReference type="InterPro" id="IPR005785">
    <property type="entry name" value="B_amino_transI"/>
</dbReference>
<dbReference type="STRING" id="144026.SAMN04488568_12410"/>
<dbReference type="CDD" id="cd01557">
    <property type="entry name" value="BCAT_beta_family"/>
    <property type="match status" value="1"/>
</dbReference>
<gene>
    <name evidence="17" type="primary">ilvE</name>
    <name evidence="18" type="ORF">SAMN04488568_12410</name>
</gene>
<evidence type="ECO:0000256" key="14">
    <source>
        <dbReference type="ARBA" id="ARBA00049229"/>
    </source>
</evidence>
<dbReference type="EMBL" id="FNHG01000024">
    <property type="protein sequence ID" value="SDM82232.1"/>
    <property type="molecule type" value="Genomic_DNA"/>
</dbReference>
<dbReference type="PANTHER" id="PTHR42743:SF11">
    <property type="entry name" value="AMINODEOXYCHORISMATE LYASE"/>
    <property type="match status" value="1"/>
</dbReference>
<dbReference type="UniPathway" id="UPA00047">
    <property type="reaction ID" value="UER00058"/>
</dbReference>
<dbReference type="FunFam" id="3.20.10.10:FF:000001">
    <property type="entry name" value="Branched-chain-amino-acid aminotransferase"/>
    <property type="match status" value="1"/>
</dbReference>
<dbReference type="InterPro" id="IPR033939">
    <property type="entry name" value="BCAT_family"/>
</dbReference>
<dbReference type="InterPro" id="IPR043132">
    <property type="entry name" value="BCAT-like_C"/>
</dbReference>
<evidence type="ECO:0000256" key="2">
    <source>
        <dbReference type="ARBA" id="ARBA00003109"/>
    </source>
</evidence>
<dbReference type="SUPFAM" id="SSF56752">
    <property type="entry name" value="D-aminoacid aminotransferase-like PLP-dependent enzymes"/>
    <property type="match status" value="1"/>
</dbReference>
<evidence type="ECO:0000256" key="7">
    <source>
        <dbReference type="ARBA" id="ARBA00022576"/>
    </source>
</evidence>
<dbReference type="InterPro" id="IPR001544">
    <property type="entry name" value="Aminotrans_IV"/>
</dbReference>
<organism evidence="18 19">
    <name type="scientific">Maricaulis salignorans</name>
    <dbReference type="NCBI Taxonomy" id="144026"/>
    <lineage>
        <taxon>Bacteria</taxon>
        <taxon>Pseudomonadati</taxon>
        <taxon>Pseudomonadota</taxon>
        <taxon>Alphaproteobacteria</taxon>
        <taxon>Maricaulales</taxon>
        <taxon>Maricaulaceae</taxon>
        <taxon>Maricaulis</taxon>
    </lineage>
</organism>
<evidence type="ECO:0000256" key="17">
    <source>
        <dbReference type="RuleBase" id="RU364094"/>
    </source>
</evidence>
<sequence length="318" mass="34954">MAIQETDFIWRNGELVDWHDAQTHVLSHALHYGTSVFEGIRCYDTPNGPQIFRLKEHVRRLFDSARVYHMPLPYTEAELEEACKQVIRCNRLKDAYIRPVAFFGYGGIGVLPGKDTKIEVCIAAFPWGAYLGEEALTQGVNCCISSWNRPAPNTIPTGAKAGGNYLSSVLISHEAHSRGFDEGIGLDVNGLVSEGAGENIFVVSDGIIRTPPTSASILSGLTRDAVIKLAEAEGYDVREQTLSRESLYVADEIFFTGTAAEITPVRSVDGHIVRCEGRGPIAELMQKRFFGLFSGETPDRHGWLHPAHGNGMEVQHVA</sequence>
<dbReference type="OrthoDB" id="21319at2"/>
<proteinExistence type="inferred from homology"/>
<keyword evidence="19" id="KW-1185">Reference proteome</keyword>
<dbReference type="PANTHER" id="PTHR42743">
    <property type="entry name" value="AMINO-ACID AMINOTRANSFERASE"/>
    <property type="match status" value="1"/>
</dbReference>
<comment type="catalytic activity">
    <reaction evidence="14 17">
        <text>L-leucine + 2-oxoglutarate = 4-methyl-2-oxopentanoate + L-glutamate</text>
        <dbReference type="Rhea" id="RHEA:18321"/>
        <dbReference type="ChEBI" id="CHEBI:16810"/>
        <dbReference type="ChEBI" id="CHEBI:17865"/>
        <dbReference type="ChEBI" id="CHEBI:29985"/>
        <dbReference type="ChEBI" id="CHEBI:57427"/>
        <dbReference type="EC" id="2.6.1.42"/>
    </reaction>
</comment>
<evidence type="ECO:0000256" key="15">
    <source>
        <dbReference type="RuleBase" id="RU004106"/>
    </source>
</evidence>
<keyword evidence="11 17" id="KW-0100">Branched-chain amino acid biosynthesis</keyword>
<comment type="catalytic activity">
    <reaction evidence="12 17">
        <text>L-valine + 2-oxoglutarate = 3-methyl-2-oxobutanoate + L-glutamate</text>
        <dbReference type="Rhea" id="RHEA:24813"/>
        <dbReference type="ChEBI" id="CHEBI:11851"/>
        <dbReference type="ChEBI" id="CHEBI:16810"/>
        <dbReference type="ChEBI" id="CHEBI:29985"/>
        <dbReference type="ChEBI" id="CHEBI:57762"/>
        <dbReference type="EC" id="2.6.1.42"/>
    </reaction>
</comment>
<dbReference type="Pfam" id="PF01063">
    <property type="entry name" value="Aminotran_4"/>
    <property type="match status" value="1"/>
</dbReference>
<evidence type="ECO:0000256" key="5">
    <source>
        <dbReference type="ARBA" id="ARBA00005072"/>
    </source>
</evidence>
<name>A0A1G9WCI3_9PROT</name>
<dbReference type="NCBIfam" id="NF005146">
    <property type="entry name" value="PRK06606.1"/>
    <property type="match status" value="1"/>
</dbReference>
<evidence type="ECO:0000256" key="13">
    <source>
        <dbReference type="ARBA" id="ARBA00048798"/>
    </source>
</evidence>
<dbReference type="EC" id="2.6.1.42" evidence="17"/>
<evidence type="ECO:0000256" key="11">
    <source>
        <dbReference type="ARBA" id="ARBA00023304"/>
    </source>
</evidence>
<comment type="pathway">
    <text evidence="3 17">Amino-acid biosynthesis; L-isoleucine biosynthesis; L-isoleucine from 2-oxobutanoate: step 4/4.</text>
</comment>
<dbReference type="AlphaFoldDB" id="A0A1G9WCI3"/>
<dbReference type="UniPathway" id="UPA00048">
    <property type="reaction ID" value="UER00073"/>
</dbReference>
<comment type="similarity">
    <text evidence="6 15">Belongs to the class-IV pyridoxal-phosphate-dependent aminotransferase family.</text>
</comment>
<comment type="pathway">
    <text evidence="5 17">Amino-acid biosynthesis; L-leucine biosynthesis; L-leucine from 3-methyl-2-oxobutanoate: step 4/4.</text>
</comment>
<comment type="catalytic activity">
    <reaction evidence="13 17">
        <text>L-isoleucine + 2-oxoglutarate = (S)-3-methyl-2-oxopentanoate + L-glutamate</text>
        <dbReference type="Rhea" id="RHEA:24801"/>
        <dbReference type="ChEBI" id="CHEBI:16810"/>
        <dbReference type="ChEBI" id="CHEBI:29985"/>
        <dbReference type="ChEBI" id="CHEBI:35146"/>
        <dbReference type="ChEBI" id="CHEBI:58045"/>
        <dbReference type="EC" id="2.6.1.42"/>
    </reaction>
</comment>